<reference evidence="1" key="1">
    <citation type="submission" date="2015-10" db="EMBL/GenBank/DDBJ databases">
        <authorList>
            <person name="Gilbert D.G."/>
        </authorList>
    </citation>
    <scope>NUCLEOTIDE SEQUENCE</scope>
</reference>
<proteinExistence type="predicted"/>
<name>A0A160VIK0_9ZZZZ</name>
<dbReference type="EMBL" id="FAXC01000146">
    <property type="protein sequence ID" value="CUV08944.1"/>
    <property type="molecule type" value="Genomic_DNA"/>
</dbReference>
<evidence type="ECO:0000313" key="1">
    <source>
        <dbReference type="EMBL" id="CUV08944.1"/>
    </source>
</evidence>
<accession>A0A160VIK0</accession>
<sequence>MNHQSALVGTFTLGILKEFYDYKYGSGCFSIRDIFANTFGMIVGFIIISNTG</sequence>
<gene>
    <name evidence="1" type="ORF">MGWOODY_Mmi1885</name>
</gene>
<dbReference type="AlphaFoldDB" id="A0A160VIK0"/>
<protein>
    <submittedName>
        <fullName evidence="1">Uncharacterized protein</fullName>
    </submittedName>
</protein>
<organism evidence="1">
    <name type="scientific">hydrothermal vent metagenome</name>
    <dbReference type="NCBI Taxonomy" id="652676"/>
    <lineage>
        <taxon>unclassified sequences</taxon>
        <taxon>metagenomes</taxon>
        <taxon>ecological metagenomes</taxon>
    </lineage>
</organism>